<name>A0A8T0MJF9_PANVG</name>
<proteinExistence type="predicted"/>
<evidence type="ECO:0000256" key="1">
    <source>
        <dbReference type="SAM" id="MobiDB-lite"/>
    </source>
</evidence>
<keyword evidence="3" id="KW-1185">Reference proteome</keyword>
<accession>A0A8T0MJF9</accession>
<comment type="caution">
    <text evidence="2">The sequence shown here is derived from an EMBL/GenBank/DDBJ whole genome shotgun (WGS) entry which is preliminary data.</text>
</comment>
<evidence type="ECO:0000313" key="2">
    <source>
        <dbReference type="EMBL" id="KAG2536463.1"/>
    </source>
</evidence>
<evidence type="ECO:0000313" key="3">
    <source>
        <dbReference type="Proteomes" id="UP000823388"/>
    </source>
</evidence>
<sequence>MPAPASHLAPLPELPPTSPRAPTSAAVAAESAVTAAELTAAATDSAAVVLPSSQAGAGPHLEGHRGGAPRRTTWNLARATSSDGCPTAGPPLTSGSAGGPPAQTDEPRFCRRRSSSFNKGCHSRCPSSGKGCRLSSVGMGRVPDMWGWI</sequence>
<dbReference type="AlphaFoldDB" id="A0A8T0MJF9"/>
<feature type="region of interest" description="Disordered" evidence="1">
    <location>
        <begin position="76"/>
        <end position="108"/>
    </location>
</feature>
<reference evidence="2" key="1">
    <citation type="submission" date="2020-05" db="EMBL/GenBank/DDBJ databases">
        <title>WGS assembly of Panicum virgatum.</title>
        <authorList>
            <person name="Lovell J.T."/>
            <person name="Jenkins J."/>
            <person name="Shu S."/>
            <person name="Juenger T.E."/>
            <person name="Schmutz J."/>
        </authorList>
    </citation>
    <scope>NUCLEOTIDE SEQUENCE</scope>
    <source>
        <strain evidence="2">AP13</strain>
    </source>
</reference>
<dbReference type="EMBL" id="CM029054">
    <property type="protein sequence ID" value="KAG2536463.1"/>
    <property type="molecule type" value="Genomic_DNA"/>
</dbReference>
<gene>
    <name evidence="2" type="ORF">PVAP13_9NG174673</name>
</gene>
<dbReference type="Proteomes" id="UP000823388">
    <property type="component" value="Chromosome 9N"/>
</dbReference>
<protein>
    <submittedName>
        <fullName evidence="2">Uncharacterized protein</fullName>
    </submittedName>
</protein>
<organism evidence="2 3">
    <name type="scientific">Panicum virgatum</name>
    <name type="common">Blackwell switchgrass</name>
    <dbReference type="NCBI Taxonomy" id="38727"/>
    <lineage>
        <taxon>Eukaryota</taxon>
        <taxon>Viridiplantae</taxon>
        <taxon>Streptophyta</taxon>
        <taxon>Embryophyta</taxon>
        <taxon>Tracheophyta</taxon>
        <taxon>Spermatophyta</taxon>
        <taxon>Magnoliopsida</taxon>
        <taxon>Liliopsida</taxon>
        <taxon>Poales</taxon>
        <taxon>Poaceae</taxon>
        <taxon>PACMAD clade</taxon>
        <taxon>Panicoideae</taxon>
        <taxon>Panicodae</taxon>
        <taxon>Paniceae</taxon>
        <taxon>Panicinae</taxon>
        <taxon>Panicum</taxon>
        <taxon>Panicum sect. Hiantes</taxon>
    </lineage>
</organism>
<feature type="region of interest" description="Disordered" evidence="1">
    <location>
        <begin position="1"/>
        <end position="26"/>
    </location>
</feature>